<dbReference type="EMBL" id="CAXAMM010044262">
    <property type="protein sequence ID" value="CAK9113945.1"/>
    <property type="molecule type" value="Genomic_DNA"/>
</dbReference>
<feature type="transmembrane region" description="Helical" evidence="9">
    <location>
        <begin position="248"/>
        <end position="268"/>
    </location>
</feature>
<evidence type="ECO:0000313" key="10">
    <source>
        <dbReference type="EMBL" id="CAK9113945.1"/>
    </source>
</evidence>
<dbReference type="PANTHER" id="PTHR21716:SF53">
    <property type="entry name" value="PERMEASE PERM-RELATED"/>
    <property type="match status" value="1"/>
</dbReference>
<feature type="transmembrane region" description="Helical" evidence="9">
    <location>
        <begin position="123"/>
        <end position="148"/>
    </location>
</feature>
<name>A0ABP0SNT0_9DINO</name>
<feature type="compositionally biased region" description="Basic and acidic residues" evidence="8">
    <location>
        <begin position="424"/>
        <end position="439"/>
    </location>
</feature>
<evidence type="ECO:0000256" key="1">
    <source>
        <dbReference type="ARBA" id="ARBA00004651"/>
    </source>
</evidence>
<dbReference type="Pfam" id="PF01594">
    <property type="entry name" value="AI-2E_transport"/>
    <property type="match status" value="1"/>
</dbReference>
<reference evidence="10 11" key="1">
    <citation type="submission" date="2024-02" db="EMBL/GenBank/DDBJ databases">
        <authorList>
            <person name="Chen Y."/>
            <person name="Shah S."/>
            <person name="Dougan E. K."/>
            <person name="Thang M."/>
            <person name="Chan C."/>
        </authorList>
    </citation>
    <scope>NUCLEOTIDE SEQUENCE [LARGE SCALE GENOMIC DNA]</scope>
</reference>
<dbReference type="InterPro" id="IPR002549">
    <property type="entry name" value="AI-2E-like"/>
</dbReference>
<accession>A0ABP0SNT0</accession>
<feature type="transmembrane region" description="Helical" evidence="9">
    <location>
        <begin position="315"/>
        <end position="333"/>
    </location>
</feature>
<sequence>MLQLTTESGEIMGYLQLNQRHLPSDFIRLSSTGIFLALRMDFCVDGVQRSPKAPDATTGHRHPSIDSMEGQVYAGIPEDEDRTRPFGCLPTDANRSPGWRAGRDLPGSGGSRVTMPVPAIKRLLVAVSIFYCLAMTGRVFWLVAKIFFRAAAGISADMEHYKEGAARLKSWIKKYITGLHIESLDFHKVLEELVVEVESVGSVLTQSLLAVMLQAVVTFIFLIYMLWSPVKVDGSAMATEVFNSTSRYLKVKFLVSSFTGLSISLLLYGTGLNCPDAFGLLALLCNFLPGIGSPVASIMPCLLAMIDARKSPTQVAIAFVLQIIVHFVIDFMIEPVVFGFSVEIHSVIVILGIWFFYQVWGVPGMLLSVPLLAAIRMMIKSVKFPTSGGDDNTDAFFDSVFRGRWMSTVGEQRGEEVIDESEVHAAGQKEEEAGKEDQLPPKQQPLSLKRKPSFVASSTSTKICGRCSLRVS</sequence>
<evidence type="ECO:0000256" key="2">
    <source>
        <dbReference type="ARBA" id="ARBA00009773"/>
    </source>
</evidence>
<comment type="subcellular location">
    <subcellularLocation>
        <location evidence="1">Cell membrane</location>
        <topology evidence="1">Multi-pass membrane protein</topology>
    </subcellularLocation>
</comment>
<dbReference type="Proteomes" id="UP001642464">
    <property type="component" value="Unassembled WGS sequence"/>
</dbReference>
<feature type="transmembrane region" description="Helical" evidence="9">
    <location>
        <begin position="353"/>
        <end position="375"/>
    </location>
</feature>
<keyword evidence="5 9" id="KW-0812">Transmembrane</keyword>
<evidence type="ECO:0000256" key="5">
    <source>
        <dbReference type="ARBA" id="ARBA00022692"/>
    </source>
</evidence>
<evidence type="ECO:0000256" key="4">
    <source>
        <dbReference type="ARBA" id="ARBA00022475"/>
    </source>
</evidence>
<dbReference type="PANTHER" id="PTHR21716">
    <property type="entry name" value="TRANSMEMBRANE PROTEIN"/>
    <property type="match status" value="1"/>
</dbReference>
<evidence type="ECO:0000256" key="7">
    <source>
        <dbReference type="ARBA" id="ARBA00023136"/>
    </source>
</evidence>
<proteinExistence type="inferred from homology"/>
<evidence type="ECO:0000313" key="11">
    <source>
        <dbReference type="Proteomes" id="UP001642464"/>
    </source>
</evidence>
<keyword evidence="4" id="KW-1003">Cell membrane</keyword>
<comment type="similarity">
    <text evidence="2">Belongs to the autoinducer-2 exporter (AI-2E) (TC 2.A.86) family.</text>
</comment>
<evidence type="ECO:0000256" key="3">
    <source>
        <dbReference type="ARBA" id="ARBA00022448"/>
    </source>
</evidence>
<evidence type="ECO:0000256" key="8">
    <source>
        <dbReference type="SAM" id="MobiDB-lite"/>
    </source>
</evidence>
<evidence type="ECO:0000256" key="6">
    <source>
        <dbReference type="ARBA" id="ARBA00022989"/>
    </source>
</evidence>
<keyword evidence="3" id="KW-0813">Transport</keyword>
<feature type="transmembrane region" description="Helical" evidence="9">
    <location>
        <begin position="208"/>
        <end position="227"/>
    </location>
</feature>
<gene>
    <name evidence="10" type="ORF">SCF082_LOCUS52793</name>
</gene>
<protein>
    <submittedName>
        <fullName evidence="10">AI-2 transport protein TqsA (Transport of quorum-sensing signal protein)</fullName>
    </submittedName>
</protein>
<evidence type="ECO:0000256" key="9">
    <source>
        <dbReference type="SAM" id="Phobius"/>
    </source>
</evidence>
<feature type="region of interest" description="Disordered" evidence="8">
    <location>
        <begin position="424"/>
        <end position="459"/>
    </location>
</feature>
<keyword evidence="7 9" id="KW-0472">Membrane</keyword>
<comment type="caution">
    <text evidence="10">The sequence shown here is derived from an EMBL/GenBank/DDBJ whole genome shotgun (WGS) entry which is preliminary data.</text>
</comment>
<keyword evidence="6 9" id="KW-1133">Transmembrane helix</keyword>
<feature type="transmembrane region" description="Helical" evidence="9">
    <location>
        <begin position="280"/>
        <end position="303"/>
    </location>
</feature>
<organism evidence="10 11">
    <name type="scientific">Durusdinium trenchii</name>
    <dbReference type="NCBI Taxonomy" id="1381693"/>
    <lineage>
        <taxon>Eukaryota</taxon>
        <taxon>Sar</taxon>
        <taxon>Alveolata</taxon>
        <taxon>Dinophyceae</taxon>
        <taxon>Suessiales</taxon>
        <taxon>Symbiodiniaceae</taxon>
        <taxon>Durusdinium</taxon>
    </lineage>
</organism>
<keyword evidence="11" id="KW-1185">Reference proteome</keyword>